<evidence type="ECO:0000313" key="3">
    <source>
        <dbReference type="EMBL" id="TQL74381.1"/>
    </source>
</evidence>
<organism evidence="3 4">
    <name type="scientific">Enteractinococcus coprophilus</name>
    <dbReference type="NCBI Taxonomy" id="1027633"/>
    <lineage>
        <taxon>Bacteria</taxon>
        <taxon>Bacillati</taxon>
        <taxon>Actinomycetota</taxon>
        <taxon>Actinomycetes</taxon>
        <taxon>Micrococcales</taxon>
        <taxon>Micrococcaceae</taxon>
    </lineage>
</organism>
<evidence type="ECO:0000259" key="2">
    <source>
        <dbReference type="Pfam" id="PF01361"/>
    </source>
</evidence>
<dbReference type="SUPFAM" id="SSF55331">
    <property type="entry name" value="Tautomerase/MIF"/>
    <property type="match status" value="1"/>
</dbReference>
<proteinExistence type="predicted"/>
<keyword evidence="1" id="KW-0413">Isomerase</keyword>
<protein>
    <submittedName>
        <fullName evidence="3">4-oxalocrotonate tautomerase</fullName>
    </submittedName>
</protein>
<dbReference type="EMBL" id="VFOU01000001">
    <property type="protein sequence ID" value="TQL74381.1"/>
    <property type="molecule type" value="Genomic_DNA"/>
</dbReference>
<sequence length="75" mass="8581">MPHIAVSMYPGRDDETKREIAEKMQQFYVETFGVDQEAVSVSIVEIPGEEFSDAIQQRYRPEELYISSRAIPAAE</sequence>
<evidence type="ECO:0000313" key="4">
    <source>
        <dbReference type="Proteomes" id="UP000319746"/>
    </source>
</evidence>
<dbReference type="RefSeq" id="WP_141864962.1">
    <property type="nucleotide sequence ID" value="NZ_BAABAN010000001.1"/>
</dbReference>
<keyword evidence="4" id="KW-1185">Reference proteome</keyword>
<dbReference type="Proteomes" id="UP000319746">
    <property type="component" value="Unassembled WGS sequence"/>
</dbReference>
<dbReference type="InterPro" id="IPR014347">
    <property type="entry name" value="Tautomerase/MIF_sf"/>
</dbReference>
<dbReference type="Gene3D" id="3.30.429.10">
    <property type="entry name" value="Macrophage Migration Inhibitory Factor"/>
    <property type="match status" value="1"/>
</dbReference>
<gene>
    <name evidence="3" type="ORF">FB556_0845</name>
</gene>
<accession>A0A543AP70</accession>
<dbReference type="OrthoDB" id="4965437at2"/>
<evidence type="ECO:0000256" key="1">
    <source>
        <dbReference type="ARBA" id="ARBA00023235"/>
    </source>
</evidence>
<dbReference type="InterPro" id="IPR004370">
    <property type="entry name" value="4-OT-like_dom"/>
</dbReference>
<dbReference type="Pfam" id="PF01361">
    <property type="entry name" value="Tautomerase"/>
    <property type="match status" value="1"/>
</dbReference>
<comment type="caution">
    <text evidence="3">The sequence shown here is derived from an EMBL/GenBank/DDBJ whole genome shotgun (WGS) entry which is preliminary data.</text>
</comment>
<name>A0A543AP70_9MICC</name>
<dbReference type="AlphaFoldDB" id="A0A543AP70"/>
<feature type="domain" description="4-oxalocrotonate tautomerase-like" evidence="2">
    <location>
        <begin position="2"/>
        <end position="50"/>
    </location>
</feature>
<reference evidence="3 4" key="1">
    <citation type="submission" date="2019-06" db="EMBL/GenBank/DDBJ databases">
        <title>Sequencing the genomes of 1000 actinobacteria strains.</title>
        <authorList>
            <person name="Klenk H.-P."/>
        </authorList>
    </citation>
    <scope>NUCLEOTIDE SEQUENCE [LARGE SCALE GENOMIC DNA]</scope>
    <source>
        <strain evidence="3 4">DSM 24083</strain>
    </source>
</reference>
<dbReference type="GO" id="GO:0016853">
    <property type="term" value="F:isomerase activity"/>
    <property type="evidence" value="ECO:0007669"/>
    <property type="project" value="UniProtKB-KW"/>
</dbReference>